<evidence type="ECO:0000313" key="1">
    <source>
        <dbReference type="EMBL" id="ACY15317.1"/>
    </source>
</evidence>
<protein>
    <submittedName>
        <fullName evidence="1">Uncharacterized protein</fullName>
    </submittedName>
</protein>
<dbReference type="STRING" id="502025.Hoch_2790"/>
<dbReference type="OrthoDB" id="9855996at2"/>
<organism evidence="1 2">
    <name type="scientific">Haliangium ochraceum (strain DSM 14365 / JCM 11303 / SMP-2)</name>
    <dbReference type="NCBI Taxonomy" id="502025"/>
    <lineage>
        <taxon>Bacteria</taxon>
        <taxon>Pseudomonadati</taxon>
        <taxon>Myxococcota</taxon>
        <taxon>Polyangia</taxon>
        <taxon>Haliangiales</taxon>
        <taxon>Kofleriaceae</taxon>
        <taxon>Haliangium</taxon>
    </lineage>
</organism>
<reference evidence="1 2" key="1">
    <citation type="journal article" date="2010" name="Stand. Genomic Sci.">
        <title>Complete genome sequence of Haliangium ochraceum type strain (SMP-2).</title>
        <authorList>
            <consortium name="US DOE Joint Genome Institute (JGI-PGF)"/>
            <person name="Ivanova N."/>
            <person name="Daum C."/>
            <person name="Lang E."/>
            <person name="Abt B."/>
            <person name="Kopitz M."/>
            <person name="Saunders E."/>
            <person name="Lapidus A."/>
            <person name="Lucas S."/>
            <person name="Glavina Del Rio T."/>
            <person name="Nolan M."/>
            <person name="Tice H."/>
            <person name="Copeland A."/>
            <person name="Cheng J.F."/>
            <person name="Chen F."/>
            <person name="Bruce D."/>
            <person name="Goodwin L."/>
            <person name="Pitluck S."/>
            <person name="Mavromatis K."/>
            <person name="Pati A."/>
            <person name="Mikhailova N."/>
            <person name="Chen A."/>
            <person name="Palaniappan K."/>
            <person name="Land M."/>
            <person name="Hauser L."/>
            <person name="Chang Y.J."/>
            <person name="Jeffries C.D."/>
            <person name="Detter J.C."/>
            <person name="Brettin T."/>
            <person name="Rohde M."/>
            <person name="Goker M."/>
            <person name="Bristow J."/>
            <person name="Markowitz V."/>
            <person name="Eisen J.A."/>
            <person name="Hugenholtz P."/>
            <person name="Kyrpides N.C."/>
            <person name="Klenk H.P."/>
        </authorList>
    </citation>
    <scope>NUCLEOTIDE SEQUENCE [LARGE SCALE GENOMIC DNA]</scope>
    <source>
        <strain evidence="2">DSM 14365 / CIP 107738 / JCM 11303 / AJ 13395 / SMP-2</strain>
    </source>
</reference>
<dbReference type="RefSeq" id="WP_012827925.1">
    <property type="nucleotide sequence ID" value="NC_013440.1"/>
</dbReference>
<keyword evidence="2" id="KW-1185">Reference proteome</keyword>
<dbReference type="eggNOG" id="ENOG5031QA9">
    <property type="taxonomic scope" value="Bacteria"/>
</dbReference>
<dbReference type="KEGG" id="hoh:Hoch_2790"/>
<dbReference type="HOGENOM" id="CLU_367140_0_0_7"/>
<dbReference type="EMBL" id="CP001804">
    <property type="protein sequence ID" value="ACY15317.1"/>
    <property type="molecule type" value="Genomic_DNA"/>
</dbReference>
<sequence>MSENVTNVGERLRECLGTRLQKEVAMDWLSQWKAQDGEEISPDTVTSRLSGVLNGKVEGLRFFFNDTARAMLLLEVLGVTEEERGELIKAGVAAMSGNGAGPVRLVVDLSAAQSARDALDKIFLFVERTVMVTTVRPVVLVLTHDQYRHLPRTFDDFGNELHVERVDDAEAGWEAVQGHAGEHAVVLSQRRFSVFHRWIAMEFPHHGEPALEPSDALTRLERDGALPMLPAVEHPLEALGVEPSPVHLRSASGVEQRRIMLELTDEASATSLKLPASARLWLAQTLGVTATSTAAERAECEIAAVLEAQGLTAERVNGPALGRTLARARRRPLEPTALRTDDALHLINPTKPVSEQAHATIKVHEIECQAPPLARLHEAVRAWTEGDWLGDPFMEGVIARLDPQRRERNEFAHARATLVLSGVLKPRRRPNRRDWREALATLLEGPPPPARLRVPGKGDPSQSHIERDLIPSDFSKHPLSCVPAVGDVCISRNTSWGWRPRLSLQRSGDYWYAPVDIFICIDPERVTNMDMWLDLLEASTMFGGESESLKGKYQLTDLHIAQGRPGDDGEGEVPFGITDSGWALADRDIAFAWWSLRAALADAPEQTLHDGTGFLSLGQSGLVAEVRVSDIQNGADGQVEASLAADSQHLEWVEASLAADSQHLEQVEASPAADSQHLEWNHFVETMRVQSVPSSSDESAVGCWLPRLITLRGSTTMAEIRFSCSQLVGSRMSGPAAGARIAAAAAEHQRWKQARRDDD</sequence>
<name>D0LNE0_HALO1</name>
<gene>
    <name evidence="1" type="ordered locus">Hoch_2790</name>
</gene>
<accession>D0LNE0</accession>
<proteinExistence type="predicted"/>
<dbReference type="AlphaFoldDB" id="D0LNE0"/>
<dbReference type="Proteomes" id="UP000001880">
    <property type="component" value="Chromosome"/>
</dbReference>
<evidence type="ECO:0000313" key="2">
    <source>
        <dbReference type="Proteomes" id="UP000001880"/>
    </source>
</evidence>